<feature type="compositionally biased region" description="Basic residues" evidence="2">
    <location>
        <begin position="1446"/>
        <end position="1463"/>
    </location>
</feature>
<feature type="compositionally biased region" description="Polar residues" evidence="2">
    <location>
        <begin position="1238"/>
        <end position="1252"/>
    </location>
</feature>
<evidence type="ECO:0000313" key="4">
    <source>
        <dbReference type="Proteomes" id="UP000007062"/>
    </source>
</evidence>
<protein>
    <submittedName>
        <fullName evidence="3">BHLH domain-containing protein</fullName>
    </submittedName>
</protein>
<feature type="region of interest" description="Disordered" evidence="2">
    <location>
        <begin position="764"/>
        <end position="875"/>
    </location>
</feature>
<proteinExistence type="predicted"/>
<feature type="compositionally biased region" description="Low complexity" evidence="2">
    <location>
        <begin position="1466"/>
        <end position="1489"/>
    </location>
</feature>
<evidence type="ECO:0000256" key="1">
    <source>
        <dbReference type="SAM" id="Coils"/>
    </source>
</evidence>
<dbReference type="Gene3D" id="4.10.280.10">
    <property type="entry name" value="Helix-loop-helix DNA-binding domain"/>
    <property type="match status" value="1"/>
</dbReference>
<dbReference type="CDD" id="cd00083">
    <property type="entry name" value="bHLH_SF"/>
    <property type="match status" value="1"/>
</dbReference>
<dbReference type="SUPFAM" id="SSF47459">
    <property type="entry name" value="HLH, helix-loop-helix DNA-binding domain"/>
    <property type="match status" value="1"/>
</dbReference>
<feature type="compositionally biased region" description="Polar residues" evidence="2">
    <location>
        <begin position="769"/>
        <end position="780"/>
    </location>
</feature>
<feature type="compositionally biased region" description="Low complexity" evidence="2">
    <location>
        <begin position="1346"/>
        <end position="1377"/>
    </location>
</feature>
<feature type="compositionally biased region" description="Polar residues" evidence="2">
    <location>
        <begin position="1198"/>
        <end position="1224"/>
    </location>
</feature>
<feature type="region of interest" description="Disordered" evidence="2">
    <location>
        <begin position="296"/>
        <end position="398"/>
    </location>
</feature>
<accession>A0A1S4HF76</accession>
<dbReference type="SMART" id="SM00353">
    <property type="entry name" value="HLH"/>
    <property type="match status" value="1"/>
</dbReference>
<feature type="region of interest" description="Disordered" evidence="2">
    <location>
        <begin position="1304"/>
        <end position="1379"/>
    </location>
</feature>
<keyword evidence="1" id="KW-0175">Coiled coil</keyword>
<feature type="compositionally biased region" description="Basic and acidic residues" evidence="2">
    <location>
        <begin position="374"/>
        <end position="389"/>
    </location>
</feature>
<feature type="region of interest" description="Disordered" evidence="2">
    <location>
        <begin position="488"/>
        <end position="514"/>
    </location>
</feature>
<dbReference type="EnsemblMetazoa" id="AGAP028635-RA">
    <property type="protein sequence ID" value="AGAP028635-PA"/>
    <property type="gene ID" value="AGAP028635"/>
</dbReference>
<feature type="compositionally biased region" description="Low complexity" evidence="2">
    <location>
        <begin position="855"/>
        <end position="874"/>
    </location>
</feature>
<feature type="compositionally biased region" description="Low complexity" evidence="2">
    <location>
        <begin position="887"/>
        <end position="905"/>
    </location>
</feature>
<dbReference type="EMBL" id="AAAB01008986">
    <property type="status" value="NOT_ANNOTATED_CDS"/>
    <property type="molecule type" value="Genomic_DNA"/>
</dbReference>
<feature type="region of interest" description="Disordered" evidence="2">
    <location>
        <begin position="171"/>
        <end position="198"/>
    </location>
</feature>
<feature type="region of interest" description="Disordered" evidence="2">
    <location>
        <begin position="1198"/>
        <end position="1256"/>
    </location>
</feature>
<feature type="compositionally biased region" description="Low complexity" evidence="2">
    <location>
        <begin position="177"/>
        <end position="191"/>
    </location>
</feature>
<evidence type="ECO:0000313" key="3">
    <source>
        <dbReference type="EnsemblMetazoa" id="AGAP028635-PA"/>
    </source>
</evidence>
<dbReference type="VEuPathDB" id="VectorBase:AGAMI1_011029"/>
<feature type="compositionally biased region" description="Polar residues" evidence="2">
    <location>
        <begin position="1392"/>
        <end position="1403"/>
    </location>
</feature>
<feature type="compositionally biased region" description="Polar residues" evidence="2">
    <location>
        <begin position="1306"/>
        <end position="1316"/>
    </location>
</feature>
<dbReference type="InterPro" id="IPR036638">
    <property type="entry name" value="HLH_DNA-bd_sf"/>
</dbReference>
<reference evidence="3" key="3">
    <citation type="submission" date="2021-01" db="UniProtKB">
        <authorList>
            <consortium name="EnsemblMetazoa"/>
        </authorList>
    </citation>
    <scope>IDENTIFICATION</scope>
    <source>
        <strain evidence="3">PEST</strain>
    </source>
</reference>
<dbReference type="PROSITE" id="PS50888">
    <property type="entry name" value="BHLH"/>
    <property type="match status" value="1"/>
</dbReference>
<dbReference type="InParanoid" id="A0A1S4HF76"/>
<feature type="coiled-coil region" evidence="1">
    <location>
        <begin position="47"/>
        <end position="103"/>
    </location>
</feature>
<feature type="compositionally biased region" description="Low complexity" evidence="2">
    <location>
        <begin position="781"/>
        <end position="794"/>
    </location>
</feature>
<feature type="compositionally biased region" description="Low complexity" evidence="2">
    <location>
        <begin position="801"/>
        <end position="814"/>
    </location>
</feature>
<feature type="compositionally biased region" description="Basic residues" evidence="2">
    <location>
        <begin position="1323"/>
        <end position="1338"/>
    </location>
</feature>
<reference evidence="3 4" key="1">
    <citation type="journal article" date="2002" name="Science">
        <title>The genome sequence of the malaria mosquito Anopheles gambiae.</title>
        <authorList>
            <person name="Holt R.A."/>
            <person name="Subramanian G.M."/>
            <person name="Halpern A."/>
            <person name="Sutton G.G."/>
            <person name="Charlab R."/>
            <person name="Nusskern D.R."/>
            <person name="Wincker P."/>
            <person name="Clark A.G."/>
            <person name="Ribeiro J.M."/>
            <person name="Wides R."/>
            <person name="Salzberg S.L."/>
            <person name="Loftus B."/>
            <person name="Yandell M."/>
            <person name="Majoros W.H."/>
            <person name="Rusch D.B."/>
            <person name="Lai Z."/>
            <person name="Kraft C.L."/>
            <person name="Abril J.F."/>
            <person name="Anthouard V."/>
            <person name="Arensburger P."/>
            <person name="Atkinson P.W."/>
            <person name="Baden H."/>
            <person name="de Berardinis V."/>
            <person name="Baldwin D."/>
            <person name="Benes V."/>
            <person name="Biedler J."/>
            <person name="Blass C."/>
            <person name="Bolanos R."/>
            <person name="Boscus D."/>
            <person name="Barnstead M."/>
            <person name="Cai S."/>
            <person name="Center A."/>
            <person name="Chaturverdi K."/>
            <person name="Christophides G.K."/>
            <person name="Chrystal M.A."/>
            <person name="Clamp M."/>
            <person name="Cravchik A."/>
            <person name="Curwen V."/>
            <person name="Dana A."/>
            <person name="Delcher A."/>
            <person name="Dew I."/>
            <person name="Evans C.A."/>
            <person name="Flanigan M."/>
            <person name="Grundschober-Freimoser A."/>
            <person name="Friedli L."/>
            <person name="Gu Z."/>
            <person name="Guan P."/>
            <person name="Guigo R."/>
            <person name="Hillenmeyer M.E."/>
            <person name="Hladun S.L."/>
            <person name="Hogan J.R."/>
            <person name="Hong Y.S."/>
            <person name="Hoover J."/>
            <person name="Jaillon O."/>
            <person name="Ke Z."/>
            <person name="Kodira C."/>
            <person name="Kokoza E."/>
            <person name="Koutsos A."/>
            <person name="Letunic I."/>
            <person name="Levitsky A."/>
            <person name="Liang Y."/>
            <person name="Lin J.J."/>
            <person name="Lobo N.F."/>
            <person name="Lopez J.R."/>
            <person name="Malek J.A."/>
            <person name="McIntosh T.C."/>
            <person name="Meister S."/>
            <person name="Miller J."/>
            <person name="Mobarry C."/>
            <person name="Mongin E."/>
            <person name="Murphy S.D."/>
            <person name="O'Brochta D.A."/>
            <person name="Pfannkoch C."/>
            <person name="Qi R."/>
            <person name="Regier M.A."/>
            <person name="Remington K."/>
            <person name="Shao H."/>
            <person name="Sharakhova M.V."/>
            <person name="Sitter C.D."/>
            <person name="Shetty J."/>
            <person name="Smith T.J."/>
            <person name="Strong R."/>
            <person name="Sun J."/>
            <person name="Thomasova D."/>
            <person name="Ton L.Q."/>
            <person name="Topalis P."/>
            <person name="Tu Z."/>
            <person name="Unger M.F."/>
            <person name="Walenz B."/>
            <person name="Wang A."/>
            <person name="Wang J."/>
            <person name="Wang M."/>
            <person name="Wang X."/>
            <person name="Woodford K.J."/>
            <person name="Wortman J.R."/>
            <person name="Wu M."/>
            <person name="Yao A."/>
            <person name="Zdobnov E.M."/>
            <person name="Zhang H."/>
            <person name="Zhao Q."/>
            <person name="Zhao S."/>
            <person name="Zhu S.C."/>
            <person name="Zhimulev I."/>
            <person name="Coluzzi M."/>
            <person name="della Torre A."/>
            <person name="Roth C.W."/>
            <person name="Louis C."/>
            <person name="Kalush F."/>
            <person name="Mural R.J."/>
            <person name="Myers E.W."/>
            <person name="Adams M.D."/>
            <person name="Smith H.O."/>
            <person name="Broder S."/>
            <person name="Gardner M.J."/>
            <person name="Fraser C.M."/>
            <person name="Birney E."/>
            <person name="Bork P."/>
            <person name="Brey P.T."/>
            <person name="Venter J.C."/>
            <person name="Weissenbach J."/>
            <person name="Kafatos F.C."/>
            <person name="Collins F.H."/>
            <person name="Hoffman S.L."/>
        </authorList>
    </citation>
    <scope>NUCLEOTIDE SEQUENCE [LARGE SCALE GENOMIC DNA]</scope>
    <source>
        <strain evidence="3 4">PEST</strain>
    </source>
</reference>
<reference evidence="3 4" key="2">
    <citation type="journal article" date="2004" name="Trends Parasitol.">
        <title>The Anopheles gambiae genome: an update.</title>
        <authorList>
            <person name="Mongin E."/>
            <person name="Louis C."/>
            <person name="Holt R.A."/>
            <person name="Birney E."/>
            <person name="Collins F.H."/>
        </authorList>
    </citation>
    <scope>NUCLEOTIDE SEQUENCE [LARGE SCALE GENOMIC DNA]</scope>
    <source>
        <strain evidence="3 4">PEST</strain>
    </source>
</reference>
<organism evidence="3 4">
    <name type="scientific">Anopheles gambiae</name>
    <name type="common">African malaria mosquito</name>
    <dbReference type="NCBI Taxonomy" id="7165"/>
    <lineage>
        <taxon>Eukaryota</taxon>
        <taxon>Metazoa</taxon>
        <taxon>Ecdysozoa</taxon>
        <taxon>Arthropoda</taxon>
        <taxon>Hexapoda</taxon>
        <taxon>Insecta</taxon>
        <taxon>Pterygota</taxon>
        <taxon>Neoptera</taxon>
        <taxon>Endopterygota</taxon>
        <taxon>Diptera</taxon>
        <taxon>Nematocera</taxon>
        <taxon>Culicoidea</taxon>
        <taxon>Culicidae</taxon>
        <taxon>Anophelinae</taxon>
        <taxon>Anopheles</taxon>
    </lineage>
</organism>
<dbReference type="Proteomes" id="UP000007062">
    <property type="component" value="Chromosome 3L"/>
</dbReference>
<keyword evidence="4" id="KW-1185">Reference proteome</keyword>
<evidence type="ECO:0000256" key="2">
    <source>
        <dbReference type="SAM" id="MobiDB-lite"/>
    </source>
</evidence>
<feature type="compositionally biased region" description="Polar residues" evidence="2">
    <location>
        <begin position="843"/>
        <end position="854"/>
    </location>
</feature>
<feature type="region of interest" description="Disordered" evidence="2">
    <location>
        <begin position="113"/>
        <end position="157"/>
    </location>
</feature>
<feature type="region of interest" description="Disordered" evidence="2">
    <location>
        <begin position="1392"/>
        <end position="1411"/>
    </location>
</feature>
<feature type="region of interest" description="Disordered" evidence="2">
    <location>
        <begin position="1420"/>
        <end position="1495"/>
    </location>
</feature>
<feature type="region of interest" description="Disordered" evidence="2">
    <location>
        <begin position="887"/>
        <end position="908"/>
    </location>
</feature>
<dbReference type="VEuPathDB" id="VectorBase:AGAP028635"/>
<feature type="compositionally biased region" description="Basic residues" evidence="2">
    <location>
        <begin position="320"/>
        <end position="337"/>
    </location>
</feature>
<dbReference type="InterPro" id="IPR011598">
    <property type="entry name" value="bHLH_dom"/>
</dbReference>
<dbReference type="OMA" id="YDVSWMA"/>
<dbReference type="Pfam" id="PF00010">
    <property type="entry name" value="HLH"/>
    <property type="match status" value="1"/>
</dbReference>
<name>A0A1S4HF76_ANOGA</name>
<feature type="compositionally biased region" description="Polar residues" evidence="2">
    <location>
        <begin position="1425"/>
        <end position="1442"/>
    </location>
</feature>
<dbReference type="GO" id="GO:0046983">
    <property type="term" value="F:protein dimerization activity"/>
    <property type="evidence" value="ECO:0007669"/>
    <property type="project" value="InterPro"/>
</dbReference>
<feature type="compositionally biased region" description="Basic and acidic residues" evidence="2">
    <location>
        <begin position="346"/>
        <end position="356"/>
    </location>
</feature>
<sequence>MTKKKPSPQNRIWEKERRERLNKTFDDLQRLLPEHEPASTLSKVEILQRAIEHINKLQKKIKTLVEECHDPLKDHVKEQEVRLKRLLVRNEELAELLRKAKITVPPCKYTIAADDSQQQSDEKENGNGQKKTVQRQRRAGAAAKKQRTVIENQPPASVASTEAVGLSIVKSIPPPTSGTESSGISCSSASSNTMPAPCPPTLRNINGIPPSNGVNVTPALLPTPIMTTSVIISNNGNLVQVPIVAPPSSLLIVGNEDIRSKINLKNRAQDGNPSRYRGKRGKFTIKSIDLIPGRIVNGKIPIPPLRRSTNDSLKSAKAAPRLKRKRMLEKGGKRLRKSSTSTGSTKQDKAHSDSSKAKRARLQGQGKCQNGETATKEDGAAQQKQHENVLEPSAQQPNQCVVVPAAMKILPKEQDHTKVHPNETEPTQDTHLDISLNQADLSEDIFANLHVGPDGSNVHGGNDDGTLSPTAAYLMNFPLVAGGGKAAGNHADTGEADECHDATGPMDHQQSGSANKANNVALANEQTGSLLLDNFSSFFNYGHIDTTLGTTAPTVGGLPDITTLHSIPTLTGGNAGTHAATTIGTGSSRENTFTNYPTIYQSIDNMLDCRPVAPNRSVIGASANRTLPTETDFNGSGTFTFTLTSNTCTAPTTVQSSIGSGHFYGPSCGTLNPVKPVDDFSSPMKPSIEFTFSLTSTTASQPKTVQSQYTNSTILATTMTTPSYDTYGYFHKTVAKPSNYCASFNVLDPLLSTEKPATSFTFSLTSSTKTEPSYTQSTIVTGPTNTTQTYGTPPKLSTKPQQQQQEQQQQQQQQTAAVDIFPAKQEAVVKPEKPRTAPKTHMETSTARTDPSNGLQQQQQQQQQQLQSQQQTQSKYDVSWMATGVHQGQSTNASSQNSQQQTQQQPHYETIPSQIIPPIEFPPAGGYTTTNNYKSDIFFAHPPGEEHNLTWSSPSKLSNILNDSSSPYFPPVTLPSLNGDLALNTSGGGNILGGSTACTGNKMNTASSCKVAKKAYPQSSSSAIGAGQAGESSTGGSFLSVSQLVNEPSKSYAANGPSMSNGGVCQKTTNNNYSAEALIGHPYTHSSTVGLEGGRKDKLFDYGASTLDSGSAPLTFNFDTYATNGAGVDYNKGYNFGNQQNGYMASSYGDSAYSTGSSSCGASNAPSAIPYYGKTSASQGYYNQTNLEGTLMELGSTSSTVTNYPNPTHGQPTASASTMGQEYTTPYYLPSFGEKKQPSSTTQPGGSTEQTSAKSKKNHKAAAVAAAVEYVFNTTVASTIATTIMSSSSSSYNYNASANATITSSGSMGHSVPQTDPSSYPNYHHHHHHHSSRHHNYHHLQPTQPSGSVASDTSSSATRKTSSAATATSSTTTTTSSYNYNGQYLSTKAPQQTHFDASHQPSYSHAHHLNMPPCINPTPGVGYGSVQSATSQPAYGQSASHEGQQHHYRHQPSQVVHHHHQHHQQQEQQHQQQQSVTSSSSSLPNSSSSTTTITNFNLSTICPEINEKTARSREGPLRSGVVEPGALRAPSSVASIVPHW</sequence>